<evidence type="ECO:0000256" key="1">
    <source>
        <dbReference type="ARBA" id="ARBA00022801"/>
    </source>
</evidence>
<dbReference type="SUPFAM" id="SSF53254">
    <property type="entry name" value="Phosphoglycerate mutase-like"/>
    <property type="match status" value="1"/>
</dbReference>
<dbReference type="RefSeq" id="WP_191694364.1">
    <property type="nucleotide sequence ID" value="NZ_JACSQN010000006.1"/>
</dbReference>
<dbReference type="Gene3D" id="3.40.50.1240">
    <property type="entry name" value="Phosphoglycerate mutase-like"/>
    <property type="match status" value="1"/>
</dbReference>
<evidence type="ECO:0000313" key="3">
    <source>
        <dbReference type="Proteomes" id="UP000626786"/>
    </source>
</evidence>
<dbReference type="InterPro" id="IPR029033">
    <property type="entry name" value="His_PPase_superfam"/>
</dbReference>
<comment type="caution">
    <text evidence="2">The sequence shown here is derived from an EMBL/GenBank/DDBJ whole genome shotgun (WGS) entry which is preliminary data.</text>
</comment>
<dbReference type="PANTHER" id="PTHR46517:SF1">
    <property type="entry name" value="FRUCTOSE-2,6-BISPHOSPHATASE TIGAR"/>
    <property type="match status" value="1"/>
</dbReference>
<dbReference type="SMART" id="SM00855">
    <property type="entry name" value="PGAM"/>
    <property type="match status" value="1"/>
</dbReference>
<keyword evidence="1" id="KW-0378">Hydrolase</keyword>
<dbReference type="CDD" id="cd07067">
    <property type="entry name" value="HP_PGM_like"/>
    <property type="match status" value="1"/>
</dbReference>
<protein>
    <submittedName>
        <fullName evidence="2">Histidine phosphatase family protein</fullName>
    </submittedName>
</protein>
<accession>A0ABR8U9H3</accession>
<dbReference type="Proteomes" id="UP000626786">
    <property type="component" value="Unassembled WGS sequence"/>
</dbReference>
<evidence type="ECO:0000313" key="2">
    <source>
        <dbReference type="EMBL" id="MBD7984676.1"/>
    </source>
</evidence>
<reference evidence="2 3" key="1">
    <citation type="submission" date="2020-08" db="EMBL/GenBank/DDBJ databases">
        <title>A Genomic Blueprint of the Chicken Gut Microbiome.</title>
        <authorList>
            <person name="Gilroy R."/>
            <person name="Ravi A."/>
            <person name="Getino M."/>
            <person name="Pursley I."/>
            <person name="Horton D.L."/>
            <person name="Alikhan N.-F."/>
            <person name="Baker D."/>
            <person name="Gharbi K."/>
            <person name="Hall N."/>
            <person name="Watson M."/>
            <person name="Adriaenssens E.M."/>
            <person name="Foster-Nyarko E."/>
            <person name="Jarju S."/>
            <person name="Secka A."/>
            <person name="Antonio M."/>
            <person name="Oren A."/>
            <person name="Chaudhuri R."/>
            <person name="La Ragione R.M."/>
            <person name="Hildebrand F."/>
            <person name="Pallen M.J."/>
        </authorList>
    </citation>
    <scope>NUCLEOTIDE SEQUENCE [LARGE SCALE GENOMIC DNA]</scope>
    <source>
        <strain evidence="2 3">Sa2YVA2</strain>
    </source>
</reference>
<dbReference type="PANTHER" id="PTHR46517">
    <property type="entry name" value="FRUCTOSE-2,6-BISPHOSPHATASE TIGAR"/>
    <property type="match status" value="1"/>
</dbReference>
<organism evidence="2 3">
    <name type="scientific">Sporosarcina quadrami</name>
    <dbReference type="NCBI Taxonomy" id="2762234"/>
    <lineage>
        <taxon>Bacteria</taxon>
        <taxon>Bacillati</taxon>
        <taxon>Bacillota</taxon>
        <taxon>Bacilli</taxon>
        <taxon>Bacillales</taxon>
        <taxon>Caryophanaceae</taxon>
        <taxon>Sporosarcina</taxon>
    </lineage>
</organism>
<proteinExistence type="predicted"/>
<dbReference type="EMBL" id="JACSQN010000006">
    <property type="protein sequence ID" value="MBD7984676.1"/>
    <property type="molecule type" value="Genomic_DNA"/>
</dbReference>
<dbReference type="InterPro" id="IPR013078">
    <property type="entry name" value="His_Pase_superF_clade-1"/>
</dbReference>
<dbReference type="Pfam" id="PF00300">
    <property type="entry name" value="His_Phos_1"/>
    <property type="match status" value="1"/>
</dbReference>
<keyword evidence="3" id="KW-1185">Reference proteome</keyword>
<sequence>MANYHHLYLIRHLPTAGNLKKQYIGWTDEPIVQVGDEESYQLAGMEQRVVYGSDLLRAKESARLFVPDAQFQGDVRFRECHFGDFEGKTYAELEEDSDYRNWLDHPLEYAPRGGERLVDVESRLLEALQELPSGSIVVTHGGPIRIALTKFSPVPQDFWSWHVPHGSLWKFEWGNHEQMKGGVRCTSLSEVPITAKKRM</sequence>
<gene>
    <name evidence="2" type="ORF">H9649_08795</name>
</gene>
<dbReference type="InterPro" id="IPR051695">
    <property type="entry name" value="Phosphoglycerate_Mutase"/>
</dbReference>
<name>A0ABR8U9H3_9BACL</name>